<sequence length="118" mass="13510">MCTILGWHLLLITGRVHFWLAQHFTPLFALAEKVSECLFAALHLDHTLPPRIRSYCINTPYSNDCCQLWFTCGPSVARVMLSWHRVPVACYPTSLPGSDSSLRCRYMCHRDSSVPWIS</sequence>
<protein>
    <recommendedName>
        <fullName evidence="4">Secreted protein</fullName>
    </recommendedName>
</protein>
<keyword evidence="3" id="KW-1185">Reference proteome</keyword>
<evidence type="ECO:0000256" key="1">
    <source>
        <dbReference type="SAM" id="SignalP"/>
    </source>
</evidence>
<name>A0A2H3C0X0_9AGAR</name>
<organism evidence="2 3">
    <name type="scientific">Armillaria solidipes</name>
    <dbReference type="NCBI Taxonomy" id="1076256"/>
    <lineage>
        <taxon>Eukaryota</taxon>
        <taxon>Fungi</taxon>
        <taxon>Dikarya</taxon>
        <taxon>Basidiomycota</taxon>
        <taxon>Agaricomycotina</taxon>
        <taxon>Agaricomycetes</taxon>
        <taxon>Agaricomycetidae</taxon>
        <taxon>Agaricales</taxon>
        <taxon>Marasmiineae</taxon>
        <taxon>Physalacriaceae</taxon>
        <taxon>Armillaria</taxon>
    </lineage>
</organism>
<dbReference type="EMBL" id="KZ293421">
    <property type="protein sequence ID" value="PBK72872.1"/>
    <property type="molecule type" value="Genomic_DNA"/>
</dbReference>
<dbReference type="AlphaFoldDB" id="A0A2H3C0X0"/>
<evidence type="ECO:0000313" key="2">
    <source>
        <dbReference type="EMBL" id="PBK72872.1"/>
    </source>
</evidence>
<evidence type="ECO:0000313" key="3">
    <source>
        <dbReference type="Proteomes" id="UP000218334"/>
    </source>
</evidence>
<proteinExistence type="predicted"/>
<feature type="signal peptide" evidence="1">
    <location>
        <begin position="1"/>
        <end position="21"/>
    </location>
</feature>
<evidence type="ECO:0008006" key="4">
    <source>
        <dbReference type="Google" id="ProtNLM"/>
    </source>
</evidence>
<keyword evidence="1" id="KW-0732">Signal</keyword>
<reference evidence="3" key="1">
    <citation type="journal article" date="2017" name="Nat. Ecol. Evol.">
        <title>Genome expansion and lineage-specific genetic innovations in the forest pathogenic fungi Armillaria.</title>
        <authorList>
            <person name="Sipos G."/>
            <person name="Prasanna A.N."/>
            <person name="Walter M.C."/>
            <person name="O'Connor E."/>
            <person name="Balint B."/>
            <person name="Krizsan K."/>
            <person name="Kiss B."/>
            <person name="Hess J."/>
            <person name="Varga T."/>
            <person name="Slot J."/>
            <person name="Riley R."/>
            <person name="Boka B."/>
            <person name="Rigling D."/>
            <person name="Barry K."/>
            <person name="Lee J."/>
            <person name="Mihaltcheva S."/>
            <person name="LaButti K."/>
            <person name="Lipzen A."/>
            <person name="Waldron R."/>
            <person name="Moloney N.M."/>
            <person name="Sperisen C."/>
            <person name="Kredics L."/>
            <person name="Vagvoelgyi C."/>
            <person name="Patrignani A."/>
            <person name="Fitzpatrick D."/>
            <person name="Nagy I."/>
            <person name="Doyle S."/>
            <person name="Anderson J.B."/>
            <person name="Grigoriev I.V."/>
            <person name="Gueldener U."/>
            <person name="Muensterkoetter M."/>
            <person name="Nagy L.G."/>
        </authorList>
    </citation>
    <scope>NUCLEOTIDE SEQUENCE [LARGE SCALE GENOMIC DNA]</scope>
    <source>
        <strain evidence="3">28-4</strain>
    </source>
</reference>
<dbReference type="Proteomes" id="UP000218334">
    <property type="component" value="Unassembled WGS sequence"/>
</dbReference>
<gene>
    <name evidence="2" type="ORF">ARMSODRAFT_953282</name>
</gene>
<accession>A0A2H3C0X0</accession>
<feature type="chain" id="PRO_5013930914" description="Secreted protein" evidence="1">
    <location>
        <begin position="22"/>
        <end position="118"/>
    </location>
</feature>